<name>A0AAW2X3A0_9LAMI</name>
<dbReference type="AlphaFoldDB" id="A0AAW2X3A0"/>
<protein>
    <submittedName>
        <fullName evidence="1">Uncharacterized protein</fullName>
    </submittedName>
</protein>
<dbReference type="EMBL" id="JACGWN010000005">
    <property type="protein sequence ID" value="KAL0448507.1"/>
    <property type="molecule type" value="Genomic_DNA"/>
</dbReference>
<gene>
    <name evidence="1" type="ORF">Slati_1407100</name>
</gene>
<sequence length="111" mass="12196">MIIAEGREWNYDLITAEFHPLDAVCILAIKLQEVAARDTVIWHYGKHGRLSVRSACYVAKMLNGEAGGSGDQQSWRFLWTSKASKGTFICLESSQECSANASSIASNRSPS</sequence>
<reference evidence="1" key="2">
    <citation type="journal article" date="2024" name="Plant">
        <title>Genomic evolution and insights into agronomic trait innovations of Sesamum species.</title>
        <authorList>
            <person name="Miao H."/>
            <person name="Wang L."/>
            <person name="Qu L."/>
            <person name="Liu H."/>
            <person name="Sun Y."/>
            <person name="Le M."/>
            <person name="Wang Q."/>
            <person name="Wei S."/>
            <person name="Zheng Y."/>
            <person name="Lin W."/>
            <person name="Duan Y."/>
            <person name="Cao H."/>
            <person name="Xiong S."/>
            <person name="Wang X."/>
            <person name="Wei L."/>
            <person name="Li C."/>
            <person name="Ma Q."/>
            <person name="Ju M."/>
            <person name="Zhao R."/>
            <person name="Li G."/>
            <person name="Mu C."/>
            <person name="Tian Q."/>
            <person name="Mei H."/>
            <person name="Zhang T."/>
            <person name="Gao T."/>
            <person name="Zhang H."/>
        </authorList>
    </citation>
    <scope>NUCLEOTIDE SEQUENCE</scope>
    <source>
        <strain evidence="1">KEN1</strain>
    </source>
</reference>
<reference evidence="1" key="1">
    <citation type="submission" date="2020-06" db="EMBL/GenBank/DDBJ databases">
        <authorList>
            <person name="Li T."/>
            <person name="Hu X."/>
            <person name="Zhang T."/>
            <person name="Song X."/>
            <person name="Zhang H."/>
            <person name="Dai N."/>
            <person name="Sheng W."/>
            <person name="Hou X."/>
            <person name="Wei L."/>
        </authorList>
    </citation>
    <scope>NUCLEOTIDE SEQUENCE</scope>
    <source>
        <strain evidence="1">KEN1</strain>
        <tissue evidence="1">Leaf</tissue>
    </source>
</reference>
<evidence type="ECO:0000313" key="1">
    <source>
        <dbReference type="EMBL" id="KAL0448507.1"/>
    </source>
</evidence>
<comment type="caution">
    <text evidence="1">The sequence shown here is derived from an EMBL/GenBank/DDBJ whole genome shotgun (WGS) entry which is preliminary data.</text>
</comment>
<proteinExistence type="predicted"/>
<accession>A0AAW2X3A0</accession>
<organism evidence="1">
    <name type="scientific">Sesamum latifolium</name>
    <dbReference type="NCBI Taxonomy" id="2727402"/>
    <lineage>
        <taxon>Eukaryota</taxon>
        <taxon>Viridiplantae</taxon>
        <taxon>Streptophyta</taxon>
        <taxon>Embryophyta</taxon>
        <taxon>Tracheophyta</taxon>
        <taxon>Spermatophyta</taxon>
        <taxon>Magnoliopsida</taxon>
        <taxon>eudicotyledons</taxon>
        <taxon>Gunneridae</taxon>
        <taxon>Pentapetalae</taxon>
        <taxon>asterids</taxon>
        <taxon>lamiids</taxon>
        <taxon>Lamiales</taxon>
        <taxon>Pedaliaceae</taxon>
        <taxon>Sesamum</taxon>
    </lineage>
</organism>